<keyword evidence="1" id="KW-0238">DNA-binding</keyword>
<dbReference type="EMBL" id="FOHX01000001">
    <property type="protein sequence ID" value="SES69171.1"/>
    <property type="molecule type" value="Genomic_DNA"/>
</dbReference>
<dbReference type="RefSeq" id="WP_143082050.1">
    <property type="nucleotide sequence ID" value="NZ_FOHX01000001.1"/>
</dbReference>
<proteinExistence type="predicted"/>
<protein>
    <submittedName>
        <fullName evidence="1">Homeodomain-like domain-containing protein</fullName>
    </submittedName>
</protein>
<dbReference type="GO" id="GO:0003677">
    <property type="term" value="F:DNA binding"/>
    <property type="evidence" value="ECO:0007669"/>
    <property type="project" value="UniProtKB-KW"/>
</dbReference>
<reference evidence="1 2" key="1">
    <citation type="submission" date="2016-10" db="EMBL/GenBank/DDBJ databases">
        <authorList>
            <person name="de Groot N.N."/>
        </authorList>
    </citation>
    <scope>NUCLEOTIDE SEQUENCE [LARGE SCALE GENOMIC DNA]</scope>
    <source>
        <strain evidence="1 2">CGMCC 4.5598</strain>
    </source>
</reference>
<dbReference type="Pfam" id="PF13384">
    <property type="entry name" value="HTH_23"/>
    <property type="match status" value="1"/>
</dbReference>
<dbReference type="InterPro" id="IPR013324">
    <property type="entry name" value="RNA_pol_sigma_r3/r4-like"/>
</dbReference>
<accession>A0A1H9YJP5</accession>
<dbReference type="AlphaFoldDB" id="A0A1H9YJP5"/>
<evidence type="ECO:0000313" key="1">
    <source>
        <dbReference type="EMBL" id="SES69171.1"/>
    </source>
</evidence>
<gene>
    <name evidence="1" type="ORF">SAMN05421811_10165</name>
</gene>
<dbReference type="SUPFAM" id="SSF88659">
    <property type="entry name" value="Sigma3 and sigma4 domains of RNA polymerase sigma factors"/>
    <property type="match status" value="1"/>
</dbReference>
<keyword evidence="1" id="KW-0371">Homeobox</keyword>
<keyword evidence="2" id="KW-1185">Reference proteome</keyword>
<sequence>MGDRRPPDQVEDSRNRRAEVMRLRRTGMTYEAIGKQLGITKQAVHRLYKATLAEIPVEAVETYRAEQMERLDALLVKANEVLERHHITVSNGRVVTLDGKPLQDAGPLLDAIKTVLDIETRRAKLLGLDTPVKQQIQTDQTITYAFEGVDLNNLR</sequence>
<organism evidence="1 2">
    <name type="scientific">Nonomuraea wenchangensis</name>
    <dbReference type="NCBI Taxonomy" id="568860"/>
    <lineage>
        <taxon>Bacteria</taxon>
        <taxon>Bacillati</taxon>
        <taxon>Actinomycetota</taxon>
        <taxon>Actinomycetes</taxon>
        <taxon>Streptosporangiales</taxon>
        <taxon>Streptosporangiaceae</taxon>
        <taxon>Nonomuraea</taxon>
    </lineage>
</organism>
<dbReference type="Proteomes" id="UP000199361">
    <property type="component" value="Unassembled WGS sequence"/>
</dbReference>
<evidence type="ECO:0000313" key="2">
    <source>
        <dbReference type="Proteomes" id="UP000199361"/>
    </source>
</evidence>
<name>A0A1H9YJP5_9ACTN</name>
<dbReference type="OrthoDB" id="4338705at2"/>